<dbReference type="Proteomes" id="UP000030671">
    <property type="component" value="Unassembled WGS sequence"/>
</dbReference>
<reference evidence="1 2" key="1">
    <citation type="journal article" date="2012" name="New Phytol.">
        <title>Insight into trade-off between wood decay and parasitism from the genome of a fungal forest pathogen.</title>
        <authorList>
            <person name="Olson A."/>
            <person name="Aerts A."/>
            <person name="Asiegbu F."/>
            <person name="Belbahri L."/>
            <person name="Bouzid O."/>
            <person name="Broberg A."/>
            <person name="Canback B."/>
            <person name="Coutinho P.M."/>
            <person name="Cullen D."/>
            <person name="Dalman K."/>
            <person name="Deflorio G."/>
            <person name="van Diepen L.T."/>
            <person name="Dunand C."/>
            <person name="Duplessis S."/>
            <person name="Durling M."/>
            <person name="Gonthier P."/>
            <person name="Grimwood J."/>
            <person name="Fossdal C.G."/>
            <person name="Hansson D."/>
            <person name="Henrissat B."/>
            <person name="Hietala A."/>
            <person name="Himmelstrand K."/>
            <person name="Hoffmeister D."/>
            <person name="Hogberg N."/>
            <person name="James T.Y."/>
            <person name="Karlsson M."/>
            <person name="Kohler A."/>
            <person name="Kues U."/>
            <person name="Lee Y.H."/>
            <person name="Lin Y.C."/>
            <person name="Lind M."/>
            <person name="Lindquist E."/>
            <person name="Lombard V."/>
            <person name="Lucas S."/>
            <person name="Lunden K."/>
            <person name="Morin E."/>
            <person name="Murat C."/>
            <person name="Park J."/>
            <person name="Raffaello T."/>
            <person name="Rouze P."/>
            <person name="Salamov A."/>
            <person name="Schmutz J."/>
            <person name="Solheim H."/>
            <person name="Stahlberg J."/>
            <person name="Velez H."/>
            <person name="de Vries R.P."/>
            <person name="Wiebenga A."/>
            <person name="Woodward S."/>
            <person name="Yakovlev I."/>
            <person name="Garbelotto M."/>
            <person name="Martin F."/>
            <person name="Grigoriev I.V."/>
            <person name="Stenlid J."/>
        </authorList>
    </citation>
    <scope>NUCLEOTIDE SEQUENCE [LARGE SCALE GENOMIC DNA]</scope>
    <source>
        <strain evidence="1 2">TC 32-1</strain>
    </source>
</reference>
<dbReference type="HOGENOM" id="CLU_2654794_0_0_1"/>
<gene>
    <name evidence="1" type="ORF">HETIRDRAFT_410730</name>
</gene>
<sequence length="76" mass="8621">MRIENRGCRPLSSSWLAGWLAGAPRSWARTRGAKPRTPRRTDGWVRRVRTESQEPAGCAIWRDAMPCHAMHVCMCA</sequence>
<protein>
    <submittedName>
        <fullName evidence="1">Uncharacterized protein</fullName>
    </submittedName>
</protein>
<dbReference type="AlphaFoldDB" id="W4K131"/>
<keyword evidence="2" id="KW-1185">Reference proteome</keyword>
<organism evidence="1 2">
    <name type="scientific">Heterobasidion irregulare (strain TC 32-1)</name>
    <dbReference type="NCBI Taxonomy" id="747525"/>
    <lineage>
        <taxon>Eukaryota</taxon>
        <taxon>Fungi</taxon>
        <taxon>Dikarya</taxon>
        <taxon>Basidiomycota</taxon>
        <taxon>Agaricomycotina</taxon>
        <taxon>Agaricomycetes</taxon>
        <taxon>Russulales</taxon>
        <taxon>Bondarzewiaceae</taxon>
        <taxon>Heterobasidion</taxon>
        <taxon>Heterobasidion annosum species complex</taxon>
    </lineage>
</organism>
<dbReference type="KEGG" id="hir:HETIRDRAFT_410730"/>
<evidence type="ECO:0000313" key="1">
    <source>
        <dbReference type="EMBL" id="ETW78776.1"/>
    </source>
</evidence>
<proteinExistence type="predicted"/>
<dbReference type="InParanoid" id="W4K131"/>
<name>W4K131_HETIT</name>
<dbReference type="RefSeq" id="XP_009549086.1">
    <property type="nucleotide sequence ID" value="XM_009550791.1"/>
</dbReference>
<accession>W4K131</accession>
<dbReference type="GeneID" id="20672893"/>
<dbReference type="EMBL" id="KI925461">
    <property type="protein sequence ID" value="ETW78776.1"/>
    <property type="molecule type" value="Genomic_DNA"/>
</dbReference>
<evidence type="ECO:0000313" key="2">
    <source>
        <dbReference type="Proteomes" id="UP000030671"/>
    </source>
</evidence>